<name>A0A2J7ZU31_9CHLO</name>
<organism evidence="2 3">
    <name type="scientific">Tetrabaena socialis</name>
    <dbReference type="NCBI Taxonomy" id="47790"/>
    <lineage>
        <taxon>Eukaryota</taxon>
        <taxon>Viridiplantae</taxon>
        <taxon>Chlorophyta</taxon>
        <taxon>core chlorophytes</taxon>
        <taxon>Chlorophyceae</taxon>
        <taxon>CS clade</taxon>
        <taxon>Chlamydomonadales</taxon>
        <taxon>Tetrabaenaceae</taxon>
        <taxon>Tetrabaena</taxon>
    </lineage>
</organism>
<dbReference type="OrthoDB" id="523829at2759"/>
<dbReference type="Proteomes" id="UP000236333">
    <property type="component" value="Unassembled WGS sequence"/>
</dbReference>
<sequence>MWPRPRAVPRRCRAMAAAVAAGLYAVLLLVHKAEAGRVCERSGYCSVGQVAGYVGPVDTAVELRQAVEATAYRKELIIIPETRVLSAAQVLMHFRDAGYGHVLMVMDHCDRLVSVMRPRASRDGPISCGTYSSKELGGPTGFPYFKRIIGSFEAWWWKWMTAGRAVALGYNVLAIDSDTVVLSDWYVPYWRVKQPPLSTVQMACQNENAASNGPVVWILYELIHRVGTHPVLGIDDQGILQEALFSSILGRPVFPSLIAIFRSDEEAFKGMGLINGSRVVNASSELAPAVCETFAVNCSTPLATLHWTSAELHVPHSGGQWPAKLGGYPFSRTIGPYTAAYRKAFTDLGVPLPPDIEDPATEAVARAIPSERFTYLAKEVGLADTQLAWAEGTWWNVGRHGWWHTHLAGGRSDSTAMGHIWAGLFPGSFQKTLILQFTGHFDWATAARVARDPHRIYHTNQELPPGVLPQNAPGVHSVVAFSPGVIHAAMTKEQFVQAAQGLAQVAVVLGAAAAWPAVPCDSEWALSAEGRSRVQRPIKHSIPWWYLDTFFQVQPFGDSLAELQCEWVGFSFRGCLANRFPPGQEVGRGLLAVEFHHLRNTTGARPAPDTTLLLSDTVLPPPPAGSTMPHRVAAADLLRLNAGSVLRRIQREPMAVLWVDRLVEVVELAGEAAATYGRWLDKCEALKYYSLPLQQRERW</sequence>
<evidence type="ECO:0000313" key="3">
    <source>
        <dbReference type="Proteomes" id="UP000236333"/>
    </source>
</evidence>
<gene>
    <name evidence="2" type="ORF">TSOC_010135</name>
</gene>
<reference evidence="2 3" key="1">
    <citation type="journal article" date="2017" name="Mol. Biol. Evol.">
        <title>The 4-celled Tetrabaena socialis nuclear genome reveals the essential components for genetic control of cell number at the origin of multicellularity in the volvocine lineage.</title>
        <authorList>
            <person name="Featherston J."/>
            <person name="Arakaki Y."/>
            <person name="Hanschen E.R."/>
            <person name="Ferris P.J."/>
            <person name="Michod R.E."/>
            <person name="Olson B.J.S.C."/>
            <person name="Nozaki H."/>
            <person name="Durand P.M."/>
        </authorList>
    </citation>
    <scope>NUCLEOTIDE SEQUENCE [LARGE SCALE GENOMIC DNA]</scope>
    <source>
        <strain evidence="2 3">NIES-571</strain>
    </source>
</reference>
<dbReference type="EMBL" id="PGGS01000463">
    <property type="protein sequence ID" value="PNH03781.1"/>
    <property type="molecule type" value="Genomic_DNA"/>
</dbReference>
<evidence type="ECO:0008006" key="4">
    <source>
        <dbReference type="Google" id="ProtNLM"/>
    </source>
</evidence>
<proteinExistence type="predicted"/>
<keyword evidence="1" id="KW-0732">Signal</keyword>
<accession>A0A2J7ZU31</accession>
<evidence type="ECO:0000256" key="1">
    <source>
        <dbReference type="SAM" id="SignalP"/>
    </source>
</evidence>
<protein>
    <recommendedName>
        <fullName evidence="4">Nucleotide-diphospho-sugar transferase domain-containing protein</fullName>
    </recommendedName>
</protein>
<comment type="caution">
    <text evidence="2">The sequence shown here is derived from an EMBL/GenBank/DDBJ whole genome shotgun (WGS) entry which is preliminary data.</text>
</comment>
<keyword evidence="3" id="KW-1185">Reference proteome</keyword>
<feature type="signal peptide" evidence="1">
    <location>
        <begin position="1"/>
        <end position="35"/>
    </location>
</feature>
<feature type="chain" id="PRO_5014367634" description="Nucleotide-diphospho-sugar transferase domain-containing protein" evidence="1">
    <location>
        <begin position="36"/>
        <end position="699"/>
    </location>
</feature>
<dbReference type="AlphaFoldDB" id="A0A2J7ZU31"/>
<evidence type="ECO:0000313" key="2">
    <source>
        <dbReference type="EMBL" id="PNH03781.1"/>
    </source>
</evidence>